<feature type="region of interest" description="Disordered" evidence="1">
    <location>
        <begin position="1"/>
        <end position="99"/>
    </location>
</feature>
<comment type="caution">
    <text evidence="3">The sequence shown here is derived from an EMBL/GenBank/DDBJ whole genome shotgun (WGS) entry which is preliminary data.</text>
</comment>
<dbReference type="GO" id="GO:0005634">
    <property type="term" value="C:nucleus"/>
    <property type="evidence" value="ECO:0007669"/>
    <property type="project" value="TreeGrafter"/>
</dbReference>
<accession>A0A196SLA3</accession>
<dbReference type="SMART" id="SM01233">
    <property type="entry name" value="HABP4_PAI-RBP1"/>
    <property type="match status" value="1"/>
</dbReference>
<dbReference type="GO" id="GO:0003723">
    <property type="term" value="F:RNA binding"/>
    <property type="evidence" value="ECO:0007669"/>
    <property type="project" value="InterPro"/>
</dbReference>
<feature type="domain" description="Hyaluronan/mRNA-binding protein" evidence="2">
    <location>
        <begin position="43"/>
        <end position="143"/>
    </location>
</feature>
<dbReference type="PANTHER" id="PTHR12299:SF17">
    <property type="entry name" value="AT19571P-RELATED"/>
    <property type="match status" value="1"/>
</dbReference>
<protein>
    <recommendedName>
        <fullName evidence="2">Hyaluronan/mRNA-binding protein domain-containing protein</fullName>
    </recommendedName>
</protein>
<dbReference type="PANTHER" id="PTHR12299">
    <property type="entry name" value="HYALURONIC ACID-BINDING PROTEIN 4"/>
    <property type="match status" value="1"/>
</dbReference>
<dbReference type="AlphaFoldDB" id="A0A196SLA3"/>
<dbReference type="STRING" id="478820.A0A196SLA3"/>
<sequence length="242" mass="27856">MSSENRFASLFEEEEEEVKAAKEVRNTKSTRTNEKRVGNVRPGKREFDRHSGTGRGREIPKNGSGPRNWGNPKDAKGHLEDEIQPLDQSPVPEEEVAEPKPVVFTLEEYEAQRKAKMSELLGKKTARAVEPAEGQKLEKVEEDYFVAEGYKNKEKKGKKVEEEEEEPEVILNFQAVENAHNFIPRERRSDDRRDFKRAEGRPEGRFQGRFQGRPQGNRRGPRDEKRSGPKVNVMNEKAFPKL</sequence>
<keyword evidence="4" id="KW-1185">Reference proteome</keyword>
<dbReference type="InterPro" id="IPR006861">
    <property type="entry name" value="HABP4_PAIRBP1-bd"/>
</dbReference>
<reference evidence="3 4" key="1">
    <citation type="submission" date="2016-05" db="EMBL/GenBank/DDBJ databases">
        <title>Nuclear genome of Blastocystis sp. subtype 1 NandII.</title>
        <authorList>
            <person name="Gentekaki E."/>
            <person name="Curtis B."/>
            <person name="Stairs C."/>
            <person name="Eme L."/>
            <person name="Herman E."/>
            <person name="Klimes V."/>
            <person name="Arias M.C."/>
            <person name="Elias M."/>
            <person name="Hilliou F."/>
            <person name="Klute M."/>
            <person name="Malik S.-B."/>
            <person name="Pightling A."/>
            <person name="Rachubinski R."/>
            <person name="Salas D."/>
            <person name="Schlacht A."/>
            <person name="Suga H."/>
            <person name="Archibald J."/>
            <person name="Ball S.G."/>
            <person name="Clark G."/>
            <person name="Dacks J."/>
            <person name="Van Der Giezen M."/>
            <person name="Tsaousis A."/>
            <person name="Roger A."/>
        </authorList>
    </citation>
    <scope>NUCLEOTIDE SEQUENCE [LARGE SCALE GENOMIC DNA]</scope>
    <source>
        <strain evidence="4">ATCC 50177 / NandII</strain>
    </source>
</reference>
<evidence type="ECO:0000313" key="3">
    <source>
        <dbReference type="EMBL" id="OAO17828.1"/>
    </source>
</evidence>
<gene>
    <name evidence="3" type="ORF">AV274_0431</name>
</gene>
<evidence type="ECO:0000313" key="4">
    <source>
        <dbReference type="Proteomes" id="UP000078348"/>
    </source>
</evidence>
<dbReference type="Gene3D" id="6.10.140.1040">
    <property type="match status" value="1"/>
</dbReference>
<feature type="compositionally biased region" description="Basic and acidic residues" evidence="1">
    <location>
        <begin position="183"/>
        <end position="206"/>
    </location>
</feature>
<evidence type="ECO:0000259" key="2">
    <source>
        <dbReference type="SMART" id="SM01233"/>
    </source>
</evidence>
<dbReference type="Pfam" id="PF04774">
    <property type="entry name" value="HABP4_PAI-RBP1"/>
    <property type="match status" value="1"/>
</dbReference>
<dbReference type="GO" id="GO:0005737">
    <property type="term" value="C:cytoplasm"/>
    <property type="evidence" value="ECO:0007669"/>
    <property type="project" value="TreeGrafter"/>
</dbReference>
<name>A0A196SLA3_BLAHN</name>
<dbReference type="InterPro" id="IPR039764">
    <property type="entry name" value="HABP4/SERBP1-like"/>
</dbReference>
<evidence type="ECO:0000256" key="1">
    <source>
        <dbReference type="SAM" id="MobiDB-lite"/>
    </source>
</evidence>
<dbReference type="EMBL" id="LXWW01000016">
    <property type="protein sequence ID" value="OAO17828.1"/>
    <property type="molecule type" value="Genomic_DNA"/>
</dbReference>
<feature type="compositionally biased region" description="Low complexity" evidence="1">
    <location>
        <begin position="207"/>
        <end position="218"/>
    </location>
</feature>
<feature type="compositionally biased region" description="Basic and acidic residues" evidence="1">
    <location>
        <begin position="18"/>
        <end position="60"/>
    </location>
</feature>
<feature type="region of interest" description="Disordered" evidence="1">
    <location>
        <begin position="179"/>
        <end position="242"/>
    </location>
</feature>
<proteinExistence type="predicted"/>
<organism evidence="3 4">
    <name type="scientific">Blastocystis sp. subtype 1 (strain ATCC 50177 / NandII)</name>
    <dbReference type="NCBI Taxonomy" id="478820"/>
    <lineage>
        <taxon>Eukaryota</taxon>
        <taxon>Sar</taxon>
        <taxon>Stramenopiles</taxon>
        <taxon>Bigyra</taxon>
        <taxon>Opalozoa</taxon>
        <taxon>Opalinata</taxon>
        <taxon>Blastocystidae</taxon>
        <taxon>Blastocystis</taxon>
    </lineage>
</organism>
<dbReference type="OrthoDB" id="784393at2759"/>
<dbReference type="Proteomes" id="UP000078348">
    <property type="component" value="Unassembled WGS sequence"/>
</dbReference>